<evidence type="ECO:0000256" key="2">
    <source>
        <dbReference type="ARBA" id="ARBA00006448"/>
    </source>
</evidence>
<dbReference type="InterPro" id="IPR007353">
    <property type="entry name" value="DUF421"/>
</dbReference>
<sequence>MNENITYLQLIMETIVTFFVLLILTRFLGKKQLSHLTFFNYITGITIGSLAANMIMLSSKDYLKELSSLVIWCLLTMIIAYIGLKSGRARVILDGQPTILVKKGVIDKGALSKTRLNIDDLTMMIRQKDVFSITEVDYAILEPNGTLSILKKPEYQNPQKRDLKIEIILPTYIPTEIIVDGKIIENNLVELGLSREWLDKQLEKAGLFSIQNVLYAEIQSDGQLFIQQA</sequence>
<dbReference type="InterPro" id="IPR048454">
    <property type="entry name" value="YetF_N"/>
</dbReference>
<evidence type="ECO:0000313" key="11">
    <source>
        <dbReference type="Proteomes" id="UP000287910"/>
    </source>
</evidence>
<keyword evidence="11" id="KW-1185">Reference proteome</keyword>
<keyword evidence="5 7" id="KW-1133">Transmembrane helix</keyword>
<comment type="subcellular location">
    <subcellularLocation>
        <location evidence="1">Cell membrane</location>
        <topology evidence="1">Multi-pass membrane protein</topology>
    </subcellularLocation>
</comment>
<dbReference type="EMBL" id="RYYR01000004">
    <property type="protein sequence ID" value="RUL55607.1"/>
    <property type="molecule type" value="Genomic_DNA"/>
</dbReference>
<feature type="domain" description="YetF-like N-terminal transmembrane" evidence="9">
    <location>
        <begin position="7"/>
        <end position="82"/>
    </location>
</feature>
<dbReference type="InterPro" id="IPR023090">
    <property type="entry name" value="UPF0702_alpha/beta_dom_sf"/>
</dbReference>
<evidence type="ECO:0000256" key="5">
    <source>
        <dbReference type="ARBA" id="ARBA00022989"/>
    </source>
</evidence>
<keyword evidence="3" id="KW-1003">Cell membrane</keyword>
<evidence type="ECO:0000259" key="8">
    <source>
        <dbReference type="Pfam" id="PF04239"/>
    </source>
</evidence>
<dbReference type="PANTHER" id="PTHR34582:SF7">
    <property type="entry name" value="UPF0702 TRANSMEMBRANE PROTEIN YDFS"/>
    <property type="match status" value="1"/>
</dbReference>
<evidence type="ECO:0000256" key="7">
    <source>
        <dbReference type="SAM" id="Phobius"/>
    </source>
</evidence>
<protein>
    <submittedName>
        <fullName evidence="10">DUF421 domain-containing protein</fullName>
    </submittedName>
</protein>
<dbReference type="AlphaFoldDB" id="A0A3S0R7X7"/>
<name>A0A3S0R7X7_9BACI</name>
<accession>A0A3S0R7X7</accession>
<dbReference type="Pfam" id="PF04239">
    <property type="entry name" value="DUF421"/>
    <property type="match status" value="1"/>
</dbReference>
<feature type="transmembrane region" description="Helical" evidence="7">
    <location>
        <begin position="62"/>
        <end position="84"/>
    </location>
</feature>
<dbReference type="Proteomes" id="UP000287910">
    <property type="component" value="Unassembled WGS sequence"/>
</dbReference>
<comment type="caution">
    <text evidence="10">The sequence shown here is derived from an EMBL/GenBank/DDBJ whole genome shotgun (WGS) entry which is preliminary data.</text>
</comment>
<evidence type="ECO:0000256" key="3">
    <source>
        <dbReference type="ARBA" id="ARBA00022475"/>
    </source>
</evidence>
<evidence type="ECO:0000256" key="4">
    <source>
        <dbReference type="ARBA" id="ARBA00022692"/>
    </source>
</evidence>
<dbReference type="Gene3D" id="3.30.240.20">
    <property type="entry name" value="bsu07140 like domains"/>
    <property type="match status" value="2"/>
</dbReference>
<dbReference type="Pfam" id="PF20730">
    <property type="entry name" value="YetF_N"/>
    <property type="match status" value="1"/>
</dbReference>
<feature type="domain" description="YetF C-terminal" evidence="8">
    <location>
        <begin position="85"/>
        <end position="218"/>
    </location>
</feature>
<gene>
    <name evidence="10" type="ORF">EK386_04585</name>
</gene>
<dbReference type="RefSeq" id="WP_126657847.1">
    <property type="nucleotide sequence ID" value="NZ_RYYR01000004.1"/>
</dbReference>
<dbReference type="PANTHER" id="PTHR34582">
    <property type="entry name" value="UPF0702 TRANSMEMBRANE PROTEIN YCAP"/>
    <property type="match status" value="1"/>
</dbReference>
<keyword evidence="6 7" id="KW-0472">Membrane</keyword>
<feature type="transmembrane region" description="Helical" evidence="7">
    <location>
        <begin position="36"/>
        <end position="56"/>
    </location>
</feature>
<evidence type="ECO:0000256" key="6">
    <source>
        <dbReference type="ARBA" id="ARBA00023136"/>
    </source>
</evidence>
<reference evidence="10 11" key="1">
    <citation type="submission" date="2018-12" db="EMBL/GenBank/DDBJ databases">
        <title>Lysinibacillus antri sp. nov., isolated from a cave soil.</title>
        <authorList>
            <person name="Narsing Rao M.P."/>
            <person name="Zhang H."/>
            <person name="Dong Z.-Y."/>
            <person name="Niu X.-K."/>
            <person name="Zhang K."/>
            <person name="Fang B.-Z."/>
            <person name="Kang Y.-Q."/>
            <person name="Xiao M."/>
            <person name="Li W.-J."/>
        </authorList>
    </citation>
    <scope>NUCLEOTIDE SEQUENCE [LARGE SCALE GENOMIC DNA]</scope>
    <source>
        <strain evidence="10 11">SYSU K30002</strain>
    </source>
</reference>
<feature type="transmembrane region" description="Helical" evidence="7">
    <location>
        <begin position="6"/>
        <end position="24"/>
    </location>
</feature>
<organism evidence="10 11">
    <name type="scientific">Lysinibacillus antri</name>
    <dbReference type="NCBI Taxonomy" id="2498145"/>
    <lineage>
        <taxon>Bacteria</taxon>
        <taxon>Bacillati</taxon>
        <taxon>Bacillota</taxon>
        <taxon>Bacilli</taxon>
        <taxon>Bacillales</taxon>
        <taxon>Bacillaceae</taxon>
        <taxon>Lysinibacillus</taxon>
    </lineage>
</organism>
<proteinExistence type="inferred from homology"/>
<keyword evidence="4 7" id="KW-0812">Transmembrane</keyword>
<dbReference type="GO" id="GO:0005886">
    <property type="term" value="C:plasma membrane"/>
    <property type="evidence" value="ECO:0007669"/>
    <property type="project" value="UniProtKB-SubCell"/>
</dbReference>
<comment type="similarity">
    <text evidence="2">Belongs to the UPF0702 family.</text>
</comment>
<evidence type="ECO:0000259" key="9">
    <source>
        <dbReference type="Pfam" id="PF20730"/>
    </source>
</evidence>
<evidence type="ECO:0000256" key="1">
    <source>
        <dbReference type="ARBA" id="ARBA00004651"/>
    </source>
</evidence>
<evidence type="ECO:0000313" key="10">
    <source>
        <dbReference type="EMBL" id="RUL55607.1"/>
    </source>
</evidence>